<dbReference type="EMBL" id="JABFUD020000002">
    <property type="protein sequence ID" value="KAI5083348.1"/>
    <property type="molecule type" value="Genomic_DNA"/>
</dbReference>
<sequence length="936" mass="100769">MEFEEGLHGLYDARLKLRLLSLVMASHLPDDRQPPKSPSELSIAVSIIRRHHLLCEDPGMTSDAHKAAVDSWVDRLSLLLSSTMTEKCWAGVCLLGVTCQECTRQRFLDLYMSWFQKIVLHLKPTDPLFVRGAAFASLTDLLIRLGSIGVRREGTALSMKLVQPVLQLLSEESSKSIWNDGIDMLYTVLKFFPASLKQQSPQVETLLVAKIMEPDIGPAVSQKFARCLAMLPKAQGDAATWSSLFRRLLLCVNFHLDDAFKGMEDGTLAKKVSLSLMPRGQEQTWFLGGMPVAANAMTEGAKRFWQLLVPRVSLLLQCCNYLLINSFPVQVPVPLTAMLALITRILTVDGSPYGSASVLGMPTSTAHQVSLCCELPALHSCALDLLYAILCGVRSQLLPRAAEIVRTLTEYFRRCGLPSLRIKLYNICKHLLLSMGVGMASELAPALIDNLLADLKAVGSVHTLCSVNSPNAMSWGHGIPSWCQSSNPRKRKEPGSMQMDVFASSRVEAGVEMSEGTPLIAVQVAALEAAEALLTVGGALRSDQWRTEVDAVVANVAMIASAGSLSPGGIIDDSFFKGEFHAFSSGSFQRAAYKALLASVLSPCMHRPPYLSQALTIFRKGRQEAAGTQVSEFCAHALLALEPLIHPRSLPFASSSMTTQSTAPERAPASESLVSQIQRPILPLQAAGGSIPSASTINSHGYASQMAPSSVKVTDSGMQIEVEGDPYVYVQEDIESWIVDYGGDQGVLNDGSGSLMAEGFDGDFQAMANAAQDAQLGNVSARQSLADDEDRVMMSMVGDLLSESREIPRVMPIENMAAPKLQENDSHCNTSGSLETQQAAFKEVDISSGLPAYPAAETASGEVAVSEGSLEKEVNADPDAAKGAVLQSSSQHVGIQSQESMTAVENLGFSAVVRNNYSESDSDAIPDIVDGDPDTD</sequence>
<dbReference type="Proteomes" id="UP000886520">
    <property type="component" value="Chromosome 3"/>
</dbReference>
<keyword evidence="6" id="KW-1185">Reference proteome</keyword>
<reference evidence="5" key="1">
    <citation type="submission" date="2021-01" db="EMBL/GenBank/DDBJ databases">
        <title>Adiantum capillus-veneris genome.</title>
        <authorList>
            <person name="Fang Y."/>
            <person name="Liao Q."/>
        </authorList>
    </citation>
    <scope>NUCLEOTIDE SEQUENCE</scope>
    <source>
        <strain evidence="5">H3</strain>
        <tissue evidence="5">Leaf</tissue>
    </source>
</reference>
<dbReference type="InterPro" id="IPR016024">
    <property type="entry name" value="ARM-type_fold"/>
</dbReference>
<evidence type="ECO:0000313" key="6">
    <source>
        <dbReference type="Proteomes" id="UP000886520"/>
    </source>
</evidence>
<dbReference type="PANTHER" id="PTHR34105">
    <property type="entry name" value="PROLINE-, GLUTAMIC ACID- AND LEUCINE-RICH PROTEIN 1"/>
    <property type="match status" value="1"/>
</dbReference>
<keyword evidence="3" id="KW-0539">Nucleus</keyword>
<proteinExistence type="inferred from homology"/>
<evidence type="ECO:0000259" key="4">
    <source>
        <dbReference type="Pfam" id="PF08167"/>
    </source>
</evidence>
<dbReference type="OrthoDB" id="20900at2759"/>
<dbReference type="Gene3D" id="1.25.10.10">
    <property type="entry name" value="Leucine-rich Repeat Variant"/>
    <property type="match status" value="1"/>
</dbReference>
<dbReference type="Pfam" id="PF08167">
    <property type="entry name" value="RIX1"/>
    <property type="match status" value="1"/>
</dbReference>
<dbReference type="PANTHER" id="PTHR34105:SF1">
    <property type="entry name" value="PROLINE-, GLUTAMIC ACID- AND LEUCINE-RICH PROTEIN 1"/>
    <property type="match status" value="1"/>
</dbReference>
<comment type="subcellular location">
    <subcellularLocation>
        <location evidence="1">Nucleus</location>
    </subcellularLocation>
</comment>
<protein>
    <recommendedName>
        <fullName evidence="4">Pre-rRNA-processing protein RIX1 N-terminal domain-containing protein</fullName>
    </recommendedName>
</protein>
<evidence type="ECO:0000313" key="5">
    <source>
        <dbReference type="EMBL" id="KAI5083348.1"/>
    </source>
</evidence>
<dbReference type="GO" id="GO:0006364">
    <property type="term" value="P:rRNA processing"/>
    <property type="evidence" value="ECO:0007669"/>
    <property type="project" value="TreeGrafter"/>
</dbReference>
<feature type="domain" description="Pre-rRNA-processing protein RIX1 N-terminal" evidence="4">
    <location>
        <begin position="24"/>
        <end position="214"/>
    </location>
</feature>
<organism evidence="5 6">
    <name type="scientific">Adiantum capillus-veneris</name>
    <name type="common">Maidenhair fern</name>
    <dbReference type="NCBI Taxonomy" id="13818"/>
    <lineage>
        <taxon>Eukaryota</taxon>
        <taxon>Viridiplantae</taxon>
        <taxon>Streptophyta</taxon>
        <taxon>Embryophyta</taxon>
        <taxon>Tracheophyta</taxon>
        <taxon>Polypodiopsida</taxon>
        <taxon>Polypodiidae</taxon>
        <taxon>Polypodiales</taxon>
        <taxon>Pteridineae</taxon>
        <taxon>Pteridaceae</taxon>
        <taxon>Vittarioideae</taxon>
        <taxon>Adiantum</taxon>
    </lineage>
</organism>
<evidence type="ECO:0000256" key="1">
    <source>
        <dbReference type="ARBA" id="ARBA00004123"/>
    </source>
</evidence>
<comment type="caution">
    <text evidence="5">The sequence shown here is derived from an EMBL/GenBank/DDBJ whole genome shotgun (WGS) entry which is preliminary data.</text>
</comment>
<evidence type="ECO:0000256" key="3">
    <source>
        <dbReference type="ARBA" id="ARBA00023242"/>
    </source>
</evidence>
<evidence type="ECO:0000256" key="2">
    <source>
        <dbReference type="ARBA" id="ARBA00010511"/>
    </source>
</evidence>
<gene>
    <name evidence="5" type="ORF">GOP47_0003091</name>
</gene>
<dbReference type="AlphaFoldDB" id="A0A9D4ZPS6"/>
<comment type="similarity">
    <text evidence="2">Belongs to the RIX1/PELP1 family.</text>
</comment>
<dbReference type="InterPro" id="IPR011989">
    <property type="entry name" value="ARM-like"/>
</dbReference>
<dbReference type="SUPFAM" id="SSF48371">
    <property type="entry name" value="ARM repeat"/>
    <property type="match status" value="1"/>
</dbReference>
<dbReference type="InterPro" id="IPR012583">
    <property type="entry name" value="RIX1_N"/>
</dbReference>
<name>A0A9D4ZPS6_ADICA</name>
<dbReference type="GO" id="GO:0005634">
    <property type="term" value="C:nucleus"/>
    <property type="evidence" value="ECO:0007669"/>
    <property type="project" value="UniProtKB-SubCell"/>
</dbReference>
<accession>A0A9D4ZPS6</accession>